<dbReference type="PANTHER" id="PTHR43072">
    <property type="entry name" value="N-ACETYLTRANSFERASE"/>
    <property type="match status" value="1"/>
</dbReference>
<comment type="caution">
    <text evidence="4">The sequence shown here is derived from an EMBL/GenBank/DDBJ whole genome shotgun (WGS) entry which is preliminary data.</text>
</comment>
<dbReference type="Proteomes" id="UP000030004">
    <property type="component" value="Unassembled WGS sequence"/>
</dbReference>
<dbReference type="CDD" id="cd04301">
    <property type="entry name" value="NAT_SF"/>
    <property type="match status" value="1"/>
</dbReference>
<dbReference type="InterPro" id="IPR016181">
    <property type="entry name" value="Acyl_CoA_acyltransferase"/>
</dbReference>
<dbReference type="AlphaFoldDB" id="A0A0A0EK24"/>
<dbReference type="eggNOG" id="COG1247">
    <property type="taxonomic scope" value="Bacteria"/>
</dbReference>
<dbReference type="InterPro" id="IPR000182">
    <property type="entry name" value="GNAT_dom"/>
</dbReference>
<keyword evidence="2" id="KW-0012">Acyltransferase</keyword>
<dbReference type="Pfam" id="PF00583">
    <property type="entry name" value="Acetyltransf_1"/>
    <property type="match status" value="1"/>
</dbReference>
<evidence type="ECO:0000256" key="2">
    <source>
        <dbReference type="ARBA" id="ARBA00023315"/>
    </source>
</evidence>
<sequence>MAGAVIRPADEADYPAILDIWGPVVRDTTITFASVEKTLSTLASYIQGRRDMGREFFVAELAGVVAGFASYDQFRGGDGYVHAMEHTIVLGPQARGQGIGRSLMLAVEDHARDRGAHTMMAGISGENLAAISFHGAVGYEQVGRIPESGRKFGRWLDLVLMQKIL</sequence>
<evidence type="ECO:0000313" key="5">
    <source>
        <dbReference type="Proteomes" id="UP000030004"/>
    </source>
</evidence>
<dbReference type="PROSITE" id="PS51186">
    <property type="entry name" value="GNAT"/>
    <property type="match status" value="1"/>
</dbReference>
<protein>
    <submittedName>
        <fullName evidence="4">GNAT family acetyltransferase</fullName>
    </submittedName>
</protein>
<evidence type="ECO:0000259" key="3">
    <source>
        <dbReference type="PROSITE" id="PS51186"/>
    </source>
</evidence>
<dbReference type="STRING" id="1461694.ATO9_03175"/>
<evidence type="ECO:0000313" key="4">
    <source>
        <dbReference type="EMBL" id="KGM50503.1"/>
    </source>
</evidence>
<keyword evidence="1 4" id="KW-0808">Transferase</keyword>
<organism evidence="4 5">
    <name type="scientific">Pseudooceanicola atlanticus</name>
    <dbReference type="NCBI Taxonomy" id="1461694"/>
    <lineage>
        <taxon>Bacteria</taxon>
        <taxon>Pseudomonadati</taxon>
        <taxon>Pseudomonadota</taxon>
        <taxon>Alphaproteobacteria</taxon>
        <taxon>Rhodobacterales</taxon>
        <taxon>Paracoccaceae</taxon>
        <taxon>Pseudooceanicola</taxon>
    </lineage>
</organism>
<dbReference type="OrthoDB" id="5459937at2"/>
<proteinExistence type="predicted"/>
<dbReference type="Gene3D" id="3.40.630.30">
    <property type="match status" value="1"/>
</dbReference>
<dbReference type="PANTHER" id="PTHR43072:SF23">
    <property type="entry name" value="UPF0039 PROTEIN C11D3.02C"/>
    <property type="match status" value="1"/>
</dbReference>
<gene>
    <name evidence="4" type="ORF">ATO9_03175</name>
</gene>
<dbReference type="RefSeq" id="WP_043744846.1">
    <property type="nucleotide sequence ID" value="NZ_AQQX01000001.1"/>
</dbReference>
<reference evidence="4 5" key="1">
    <citation type="journal article" date="2015" name="Antonie Van Leeuwenhoek">
        <title>Pseudooceanicola atlanticus gen. nov. sp. nov., isolated from surface seawater of the Atlantic Ocean and reclassification of Oceanicola batsensis, Oceanicola marinus, Oceanicola nitratireducens, Oceanicola nanhaiensis, Oceanicola antarcticus and Oceanicola flagellatus, as Pseudooceanicola batsensis comb. nov., Pseudooceanicola marinus comb. nov., Pseudooceanicola nitratireducens comb. nov., Pseudooceanicola nanhaiensis comb. nov., Pseudooceanicola antarcticus comb. nov., and Pseudooceanicola flagellatus comb. nov.</title>
        <authorList>
            <person name="Lai Q."/>
            <person name="Li G."/>
            <person name="Liu X."/>
            <person name="Du Y."/>
            <person name="Sun F."/>
            <person name="Shao Z."/>
        </authorList>
    </citation>
    <scope>NUCLEOTIDE SEQUENCE [LARGE SCALE GENOMIC DNA]</scope>
    <source>
        <strain evidence="4 5">22II-s11g</strain>
    </source>
</reference>
<dbReference type="SUPFAM" id="SSF55729">
    <property type="entry name" value="Acyl-CoA N-acyltransferases (Nat)"/>
    <property type="match status" value="1"/>
</dbReference>
<dbReference type="EMBL" id="AQQX01000001">
    <property type="protein sequence ID" value="KGM50503.1"/>
    <property type="molecule type" value="Genomic_DNA"/>
</dbReference>
<name>A0A0A0EK24_9RHOB</name>
<dbReference type="GO" id="GO:0016747">
    <property type="term" value="F:acyltransferase activity, transferring groups other than amino-acyl groups"/>
    <property type="evidence" value="ECO:0007669"/>
    <property type="project" value="InterPro"/>
</dbReference>
<keyword evidence="5" id="KW-1185">Reference proteome</keyword>
<evidence type="ECO:0000256" key="1">
    <source>
        <dbReference type="ARBA" id="ARBA00022679"/>
    </source>
</evidence>
<feature type="domain" description="N-acetyltransferase" evidence="3">
    <location>
        <begin position="4"/>
        <end position="165"/>
    </location>
</feature>
<accession>A0A0A0EK24</accession>